<keyword evidence="8 17" id="KW-0808">Transferase</keyword>
<dbReference type="GO" id="GO:0005829">
    <property type="term" value="C:cytosol"/>
    <property type="evidence" value="ECO:0007669"/>
    <property type="project" value="TreeGrafter"/>
</dbReference>
<evidence type="ECO:0000256" key="6">
    <source>
        <dbReference type="ARBA" id="ARBA00022490"/>
    </source>
</evidence>
<keyword evidence="7 17" id="KW-0313">Glucose metabolism</keyword>
<dbReference type="UniPathway" id="UPA00920">
    <property type="reaction ID" value="UER00891"/>
</dbReference>
<feature type="modified residue" description="Glycine radical" evidence="15 16">
    <location>
        <position position="729"/>
    </location>
</feature>
<dbReference type="STRING" id="1184609.KILIM_040_00410"/>
<evidence type="ECO:0000259" key="19">
    <source>
        <dbReference type="PROSITE" id="PS51554"/>
    </source>
</evidence>
<evidence type="ECO:0000256" key="17">
    <source>
        <dbReference type="RuleBase" id="RU368075"/>
    </source>
</evidence>
<evidence type="ECO:0000256" key="16">
    <source>
        <dbReference type="PROSITE-ProRule" id="PRU00493"/>
    </source>
</evidence>
<dbReference type="RefSeq" id="WP_006593064.1">
    <property type="nucleotide sequence ID" value="NZ_BAHD01000040.1"/>
</dbReference>
<reference evidence="20 21" key="1">
    <citation type="submission" date="2012-08" db="EMBL/GenBank/DDBJ databases">
        <title>Whole genome shotgun sequence of Kineosphaera limosa NBRC 100340.</title>
        <authorList>
            <person name="Yoshida I."/>
            <person name="Isaki S."/>
            <person name="Hosoyama A."/>
            <person name="Tsuchikane K."/>
            <person name="Katsumata H."/>
            <person name="Ando Y."/>
            <person name="Ohji S."/>
            <person name="Hamada M."/>
            <person name="Tamura T."/>
            <person name="Yamazoe A."/>
            <person name="Yamazaki S."/>
            <person name="Fujita N."/>
        </authorList>
    </citation>
    <scope>NUCLEOTIDE SEQUENCE [LARGE SCALE GENOMIC DNA]</scope>
    <source>
        <strain evidence="20 21">NBRC 100340</strain>
    </source>
</reference>
<evidence type="ECO:0000256" key="13">
    <source>
        <dbReference type="ARBA" id="ARBA00049029"/>
    </source>
</evidence>
<dbReference type="PANTHER" id="PTHR30191">
    <property type="entry name" value="FORMATE ACETYLTRANSFERASE"/>
    <property type="match status" value="1"/>
</dbReference>
<evidence type="ECO:0000256" key="12">
    <source>
        <dbReference type="ARBA" id="ARBA00031063"/>
    </source>
</evidence>
<evidence type="ECO:0000256" key="3">
    <source>
        <dbReference type="ARBA" id="ARBA00008375"/>
    </source>
</evidence>
<evidence type="ECO:0000256" key="2">
    <source>
        <dbReference type="ARBA" id="ARBA00004809"/>
    </source>
</evidence>
<dbReference type="OrthoDB" id="9803969at2"/>
<dbReference type="PIRSF" id="PIRSF000379">
    <property type="entry name" value="For_Ac_trans_1"/>
    <property type="match status" value="1"/>
</dbReference>
<proteinExistence type="inferred from homology"/>
<evidence type="ECO:0000256" key="7">
    <source>
        <dbReference type="ARBA" id="ARBA00022526"/>
    </source>
</evidence>
<dbReference type="eggNOG" id="COG1882">
    <property type="taxonomic scope" value="Bacteria"/>
</dbReference>
<feature type="active site" description="Cysteine radical intermediate" evidence="14">
    <location>
        <position position="417"/>
    </location>
</feature>
<name>K6WWQ2_9MICO</name>
<gene>
    <name evidence="20" type="primary">pflB</name>
    <name evidence="20" type="ORF">KILIM_040_00410</name>
</gene>
<feature type="domain" description="PFL" evidence="19">
    <location>
        <begin position="6"/>
        <end position="624"/>
    </location>
</feature>
<dbReference type="SUPFAM" id="SSF51998">
    <property type="entry name" value="PFL-like glycyl radical enzymes"/>
    <property type="match status" value="1"/>
</dbReference>
<dbReference type="GO" id="GO:0008861">
    <property type="term" value="F:formate C-acetyltransferase activity"/>
    <property type="evidence" value="ECO:0007669"/>
    <property type="project" value="UniProtKB-UniRule"/>
</dbReference>
<dbReference type="NCBIfam" id="TIGR01255">
    <property type="entry name" value="pyr_form_ly_1"/>
    <property type="match status" value="1"/>
</dbReference>
<comment type="subunit">
    <text evidence="17">Homodimer.</text>
</comment>
<keyword evidence="9 15" id="KW-0556">Organic radical</keyword>
<dbReference type="InterPro" id="IPR019777">
    <property type="entry name" value="Form_AcTrfase_GR_CS"/>
</dbReference>
<dbReference type="PROSITE" id="PS00850">
    <property type="entry name" value="GLY_RADICAL_1"/>
    <property type="match status" value="1"/>
</dbReference>
<dbReference type="PROSITE" id="PS51149">
    <property type="entry name" value="GLY_RADICAL_2"/>
    <property type="match status" value="1"/>
</dbReference>
<dbReference type="PANTHER" id="PTHR30191:SF0">
    <property type="entry name" value="FORMATE ACETYLTRANSFERASE 1"/>
    <property type="match status" value="1"/>
</dbReference>
<dbReference type="Pfam" id="PF01228">
    <property type="entry name" value="Gly_radical"/>
    <property type="match status" value="1"/>
</dbReference>
<evidence type="ECO:0000256" key="14">
    <source>
        <dbReference type="PIRSR" id="PIRSR000379-1"/>
    </source>
</evidence>
<dbReference type="InterPro" id="IPR004184">
    <property type="entry name" value="PFL_dom"/>
</dbReference>
<accession>K6WWQ2</accession>
<keyword evidence="21" id="KW-1185">Reference proteome</keyword>
<comment type="pathway">
    <text evidence="2 17">Fermentation; pyruvate fermentation; formate from pyruvate: step 1/1.</text>
</comment>
<evidence type="ECO:0000313" key="20">
    <source>
        <dbReference type="EMBL" id="GAB96532.1"/>
    </source>
</evidence>
<dbReference type="InterPro" id="IPR001150">
    <property type="entry name" value="Gly_radical"/>
</dbReference>
<evidence type="ECO:0000256" key="8">
    <source>
        <dbReference type="ARBA" id="ARBA00022679"/>
    </source>
</evidence>
<evidence type="ECO:0000259" key="18">
    <source>
        <dbReference type="PROSITE" id="PS51149"/>
    </source>
</evidence>
<dbReference type="GO" id="GO:0006006">
    <property type="term" value="P:glucose metabolic process"/>
    <property type="evidence" value="ECO:0007669"/>
    <property type="project" value="UniProtKB-UniRule"/>
</dbReference>
<protein>
    <recommendedName>
        <fullName evidence="5 17">Formate acetyltransferase</fullName>
        <ecNumber evidence="4 17">2.3.1.54</ecNumber>
    </recommendedName>
    <alternativeName>
        <fullName evidence="12 17">Pyruvate formate-lyase</fullName>
    </alternativeName>
</protein>
<dbReference type="Gene3D" id="3.20.70.20">
    <property type="match status" value="1"/>
</dbReference>
<feature type="active site" description="S-acetylcysteine intermediate" evidence="14">
    <location>
        <position position="416"/>
    </location>
</feature>
<dbReference type="Pfam" id="PF02901">
    <property type="entry name" value="PFL-like"/>
    <property type="match status" value="1"/>
</dbReference>
<dbReference type="PROSITE" id="PS51554">
    <property type="entry name" value="PFL"/>
    <property type="match status" value="1"/>
</dbReference>
<keyword evidence="11 17" id="KW-0012">Acyltransferase</keyword>
<dbReference type="CDD" id="cd01678">
    <property type="entry name" value="PFL1"/>
    <property type="match status" value="1"/>
</dbReference>
<evidence type="ECO:0000256" key="1">
    <source>
        <dbReference type="ARBA" id="ARBA00004496"/>
    </source>
</evidence>
<dbReference type="InterPro" id="IPR050244">
    <property type="entry name" value="Auton_GlycylRad_Cofactor"/>
</dbReference>
<dbReference type="EMBL" id="BAHD01000040">
    <property type="protein sequence ID" value="GAB96532.1"/>
    <property type="molecule type" value="Genomic_DNA"/>
</dbReference>
<evidence type="ECO:0000256" key="9">
    <source>
        <dbReference type="ARBA" id="ARBA00022818"/>
    </source>
</evidence>
<evidence type="ECO:0000313" key="21">
    <source>
        <dbReference type="Proteomes" id="UP000008366"/>
    </source>
</evidence>
<sequence>MTSTVPSVGHLAQQWADFTNGPWQDQIDVRDFIQCNYTPYAGDDSFLAGPTSRTLGIWDRLSQMFPVEREKGVYDIDYRTVSAIDAYAPGYIDQENELIVGLQTDAPLKRAIMPYGGWRMVEQSLNTYGYPVLPELKETFTSYRKTHNVGVFDAYTNAIRAARSSHIITGLPDAYGRGRIIGDYRRVALYGVDALIDAKKVDRMELDAQPSIESVIRDREENSEQIRALQELKSMAAGYGYDISGPAGTAREAVQWLYFGYLAAVKEQNGAAMSIGRNSTFLDVYIERDLARGVLTEEQAQELIDDLVIKLRIVRFLRTKDYDEIFAGDPTWVTESIGGMGDDGRSMVTKSSFRFLQTLYNLGPAPEPNLTVFWATDLPEGFKRFCAKVSIDTSAIQYESDTLIRSVSGDDAAIACCVSPMKQGKAMQFFGARVNIAKSLLYAINGGRDEMSGKQIAPATVPLNDPSKPLDYDEVYARYLSTLDWVASIYVNALNVIHYMHDKYAYERIEMALHDREVRRTLACGIAGLSVAADSLSAIKYATVTPVVDDHGLVVDYTIEGAFPTFGNDDDRVDDIAADLVRVFMEKIRQFETYRGAVHTQSVLTITSNVVYGKATGNTPDGRRAGEPFAPGANPMNGRDTHGMLTSALSVAKLPYADAEDGISLTNTVVPSGLGRDEAERVTNLVGLLDAYVGEGGYHLNVNVLNQETLVDAMEHPENYPQLTVRVSGYAVNFVRLTKEQQLDILNRTFHQG</sequence>
<dbReference type="AlphaFoldDB" id="K6WWQ2"/>
<evidence type="ECO:0000256" key="15">
    <source>
        <dbReference type="PIRSR" id="PIRSR000379-2"/>
    </source>
</evidence>
<evidence type="ECO:0000256" key="10">
    <source>
        <dbReference type="ARBA" id="ARBA00023277"/>
    </source>
</evidence>
<evidence type="ECO:0000256" key="4">
    <source>
        <dbReference type="ARBA" id="ARBA00013214"/>
    </source>
</evidence>
<evidence type="ECO:0000256" key="5">
    <source>
        <dbReference type="ARBA" id="ARBA00013897"/>
    </source>
</evidence>
<keyword evidence="10 17" id="KW-0119">Carbohydrate metabolism</keyword>
<comment type="caution">
    <text evidence="20">The sequence shown here is derived from an EMBL/GenBank/DDBJ whole genome shotgun (WGS) entry which is preliminary data.</text>
</comment>
<organism evidence="20 21">
    <name type="scientific">Kineosphaera limosa NBRC 100340</name>
    <dbReference type="NCBI Taxonomy" id="1184609"/>
    <lineage>
        <taxon>Bacteria</taxon>
        <taxon>Bacillati</taxon>
        <taxon>Actinomycetota</taxon>
        <taxon>Actinomycetes</taxon>
        <taxon>Micrococcales</taxon>
        <taxon>Dermatophilaceae</taxon>
        <taxon>Kineosphaera</taxon>
    </lineage>
</organism>
<comment type="subcellular location">
    <subcellularLocation>
        <location evidence="1 17">Cytoplasm</location>
    </subcellularLocation>
</comment>
<evidence type="ECO:0000256" key="11">
    <source>
        <dbReference type="ARBA" id="ARBA00023315"/>
    </source>
</evidence>
<comment type="similarity">
    <text evidence="3 17">Belongs to the glycyl radical enzyme (GRE) family. PFL subfamily.</text>
</comment>
<dbReference type="Proteomes" id="UP000008366">
    <property type="component" value="Unassembled WGS sequence"/>
</dbReference>
<feature type="domain" description="Glycine radical" evidence="18">
    <location>
        <begin position="631"/>
        <end position="753"/>
    </location>
</feature>
<comment type="catalytic activity">
    <reaction evidence="13 17">
        <text>formate + acetyl-CoA = pyruvate + CoA</text>
        <dbReference type="Rhea" id="RHEA:11844"/>
        <dbReference type="ChEBI" id="CHEBI:15361"/>
        <dbReference type="ChEBI" id="CHEBI:15740"/>
        <dbReference type="ChEBI" id="CHEBI:57287"/>
        <dbReference type="ChEBI" id="CHEBI:57288"/>
        <dbReference type="EC" id="2.3.1.54"/>
    </reaction>
</comment>
<dbReference type="InterPro" id="IPR005949">
    <property type="entry name" value="Form_AcTrfase"/>
</dbReference>
<keyword evidence="6 17" id="KW-0963">Cytoplasm</keyword>
<dbReference type="EC" id="2.3.1.54" evidence="4 17"/>